<dbReference type="InterPro" id="IPR051681">
    <property type="entry name" value="Ser/Thr_Kinases-Pseudokinases"/>
</dbReference>
<feature type="compositionally biased region" description="Polar residues" evidence="2">
    <location>
        <begin position="382"/>
        <end position="391"/>
    </location>
</feature>
<dbReference type="OrthoDB" id="2013833at2759"/>
<dbReference type="PANTHER" id="PTHR44329">
    <property type="entry name" value="SERINE/THREONINE-PROTEIN KINASE TNNI3K-RELATED"/>
    <property type="match status" value="1"/>
</dbReference>
<keyword evidence="1" id="KW-0067">ATP-binding</keyword>
<dbReference type="AlphaFoldDB" id="K8EDF0"/>
<dbReference type="STRING" id="41875.K8EDF0"/>
<dbReference type="Gene3D" id="1.10.510.10">
    <property type="entry name" value="Transferase(Phosphotransferase) domain 1"/>
    <property type="match status" value="1"/>
</dbReference>
<keyword evidence="3" id="KW-0472">Membrane</keyword>
<feature type="transmembrane region" description="Helical" evidence="3">
    <location>
        <begin position="172"/>
        <end position="197"/>
    </location>
</feature>
<feature type="compositionally biased region" description="Polar residues" evidence="2">
    <location>
        <begin position="546"/>
        <end position="562"/>
    </location>
</feature>
<name>K8EDF0_9CHLO</name>
<dbReference type="GeneID" id="19016101"/>
<dbReference type="InterPro" id="IPR017441">
    <property type="entry name" value="Protein_kinase_ATP_BS"/>
</dbReference>
<feature type="region of interest" description="Disordered" evidence="2">
    <location>
        <begin position="546"/>
        <end position="600"/>
    </location>
</feature>
<evidence type="ECO:0000313" key="5">
    <source>
        <dbReference type="EMBL" id="CCO16112.1"/>
    </source>
</evidence>
<feature type="region of interest" description="Disordered" evidence="2">
    <location>
        <begin position="1"/>
        <end position="31"/>
    </location>
</feature>
<dbReference type="GO" id="GO:0005524">
    <property type="term" value="F:ATP binding"/>
    <property type="evidence" value="ECO:0007669"/>
    <property type="project" value="UniProtKB-UniRule"/>
</dbReference>
<feature type="region of interest" description="Disordered" evidence="2">
    <location>
        <begin position="362"/>
        <end position="429"/>
    </location>
</feature>
<dbReference type="eggNOG" id="KOG0192">
    <property type="taxonomic scope" value="Eukaryota"/>
</dbReference>
<evidence type="ECO:0000259" key="4">
    <source>
        <dbReference type="PROSITE" id="PS50011"/>
    </source>
</evidence>
<accession>K8EDF0</accession>
<dbReference type="PROSITE" id="PS50011">
    <property type="entry name" value="PROTEIN_KINASE_DOM"/>
    <property type="match status" value="1"/>
</dbReference>
<feature type="domain" description="Protein kinase" evidence="4">
    <location>
        <begin position="38"/>
        <end position="326"/>
    </location>
</feature>
<dbReference type="SUPFAM" id="SSF56112">
    <property type="entry name" value="Protein kinase-like (PK-like)"/>
    <property type="match status" value="1"/>
</dbReference>
<evidence type="ECO:0000313" key="6">
    <source>
        <dbReference type="Proteomes" id="UP000198341"/>
    </source>
</evidence>
<dbReference type="EMBL" id="FO082275">
    <property type="protein sequence ID" value="CCO16112.1"/>
    <property type="molecule type" value="Genomic_DNA"/>
</dbReference>
<keyword evidence="3" id="KW-1133">Transmembrane helix</keyword>
<protein>
    <recommendedName>
        <fullName evidence="4">Protein kinase domain-containing protein</fullName>
    </recommendedName>
</protein>
<reference evidence="5 6" key="1">
    <citation type="submission" date="2011-10" db="EMBL/GenBank/DDBJ databases">
        <authorList>
            <person name="Genoscope - CEA"/>
        </authorList>
    </citation>
    <scope>NUCLEOTIDE SEQUENCE [LARGE SCALE GENOMIC DNA]</scope>
    <source>
        <strain evidence="5 6">RCC 1105</strain>
    </source>
</reference>
<dbReference type="SMART" id="SM00220">
    <property type="entry name" value="S_TKc"/>
    <property type="match status" value="1"/>
</dbReference>
<dbReference type="InterPro" id="IPR000719">
    <property type="entry name" value="Prot_kinase_dom"/>
</dbReference>
<keyword evidence="3" id="KW-0812">Transmembrane</keyword>
<feature type="compositionally biased region" description="Acidic residues" evidence="2">
    <location>
        <begin position="402"/>
        <end position="416"/>
    </location>
</feature>
<feature type="region of interest" description="Disordered" evidence="2">
    <location>
        <begin position="231"/>
        <end position="253"/>
    </location>
</feature>
<dbReference type="Pfam" id="PF07714">
    <property type="entry name" value="PK_Tyr_Ser-Thr"/>
    <property type="match status" value="1"/>
</dbReference>
<dbReference type="InterPro" id="IPR001245">
    <property type="entry name" value="Ser-Thr/Tyr_kinase_cat_dom"/>
</dbReference>
<dbReference type="PROSITE" id="PS00107">
    <property type="entry name" value="PROTEIN_KINASE_ATP"/>
    <property type="match status" value="1"/>
</dbReference>
<feature type="compositionally biased region" description="Low complexity" evidence="2">
    <location>
        <begin position="494"/>
        <end position="505"/>
    </location>
</feature>
<evidence type="ECO:0000256" key="2">
    <source>
        <dbReference type="SAM" id="MobiDB-lite"/>
    </source>
</evidence>
<feature type="binding site" evidence="1">
    <location>
        <position position="65"/>
    </location>
    <ligand>
        <name>ATP</name>
        <dbReference type="ChEBI" id="CHEBI:30616"/>
    </ligand>
</feature>
<dbReference type="Proteomes" id="UP000198341">
    <property type="component" value="Chromosome 4"/>
</dbReference>
<organism evidence="5 6">
    <name type="scientific">Bathycoccus prasinos</name>
    <dbReference type="NCBI Taxonomy" id="41875"/>
    <lineage>
        <taxon>Eukaryota</taxon>
        <taxon>Viridiplantae</taxon>
        <taxon>Chlorophyta</taxon>
        <taxon>Mamiellophyceae</taxon>
        <taxon>Mamiellales</taxon>
        <taxon>Bathycoccaceae</taxon>
        <taxon>Bathycoccus</taxon>
    </lineage>
</organism>
<keyword evidence="6" id="KW-1185">Reference proteome</keyword>
<dbReference type="InterPro" id="IPR011009">
    <property type="entry name" value="Kinase-like_dom_sf"/>
</dbReference>
<feature type="compositionally biased region" description="Basic and acidic residues" evidence="2">
    <location>
        <begin position="1"/>
        <end position="13"/>
    </location>
</feature>
<dbReference type="Gene3D" id="3.30.200.20">
    <property type="entry name" value="Phosphorylase Kinase, domain 1"/>
    <property type="match status" value="1"/>
</dbReference>
<sequence>MNEPGDHHRENQTTDRSTTNRNDVDSGPWFDPDELTPRSLWEKIGDGSFGKVYRAHLLGTAVAVKVIQNLKPDRVAGLKRDIFYLSRMTHPNVVPIYGAFIEEGMLHMVMEFVPNSLRNKRVVNQVNVVRVLQDVARALVRMHAQGHIHRDVKARNVLISAYQKREKRDKNVLLCGCLFCVLTTSFVIVLVLTTFHYPKLINHQKQQDFETAKLTDFGLARILPQYANDRRDVNPKTTPKIGPPKYRAPEVEKHDSEKDHTYAFSSDVYGYGVMCFQLIDQVKKRRRKSHPHEVDFVTGLGNACCEEDPRARPTAAMCLAKCREFLGESWTANDRVWGNPNPTERVGYWTTEMMDVGTFKKVAPKEEEEGKDSPSGLEHGETPTTTNGRTQTHGKRGKHSDDEDEDEDDDDDEEENQQINKNKKAKERELIKMLEDERRMGEKGTTTTAPAAVQAAVQAVADAENRNGTNTNGTGTPTTTTTTSLRRRVIEAHGNTNNTNNNGAKANRKRSKPATGDAMDIGVNAHAAGIENTQVAMVRSADGRITKTSSLGEDSGSQTPVSKYSRGENVASENGPPVVRRLNSLSTLGMGDLKVEETRS</sequence>
<dbReference type="RefSeq" id="XP_007513587.1">
    <property type="nucleotide sequence ID" value="XM_007513525.1"/>
</dbReference>
<evidence type="ECO:0000256" key="3">
    <source>
        <dbReference type="SAM" id="Phobius"/>
    </source>
</evidence>
<keyword evidence="1" id="KW-0547">Nucleotide-binding</keyword>
<dbReference type="GO" id="GO:0004674">
    <property type="term" value="F:protein serine/threonine kinase activity"/>
    <property type="evidence" value="ECO:0007669"/>
    <property type="project" value="TreeGrafter"/>
</dbReference>
<evidence type="ECO:0000256" key="1">
    <source>
        <dbReference type="PROSITE-ProRule" id="PRU10141"/>
    </source>
</evidence>
<dbReference type="KEGG" id="bpg:Bathy04g00750"/>
<proteinExistence type="predicted"/>
<gene>
    <name evidence="5" type="ORF">Bathy04g00750</name>
</gene>
<feature type="region of interest" description="Disordered" evidence="2">
    <location>
        <begin position="491"/>
        <end position="518"/>
    </location>
</feature>